<feature type="non-terminal residue" evidence="1">
    <location>
        <position position="104"/>
    </location>
</feature>
<gene>
    <name evidence="1" type="ORF">S01H4_42551</name>
</gene>
<sequence length="104" mass="11709">MPTLRPTDGDTGCAVEVGKFSNTYDGNIATGACFQKGGTCLSWWLWDTPVKVTKFSIYSLYYYPNSSIYLIWGRVNGSWVELWTGEWMPARDTWASKAISCDNC</sequence>
<comment type="caution">
    <text evidence="1">The sequence shown here is derived from an EMBL/GenBank/DDBJ whole genome shotgun (WGS) entry which is preliminary data.</text>
</comment>
<proteinExistence type="predicted"/>
<evidence type="ECO:0000313" key="1">
    <source>
        <dbReference type="EMBL" id="GAG91958.1"/>
    </source>
</evidence>
<name>X1C6F4_9ZZZZ</name>
<accession>X1C6F4</accession>
<reference evidence="1" key="1">
    <citation type="journal article" date="2014" name="Front. Microbiol.">
        <title>High frequency of phylogenetically diverse reductive dehalogenase-homologous genes in deep subseafloor sedimentary metagenomes.</title>
        <authorList>
            <person name="Kawai M."/>
            <person name="Futagami T."/>
            <person name="Toyoda A."/>
            <person name="Takaki Y."/>
            <person name="Nishi S."/>
            <person name="Hori S."/>
            <person name="Arai W."/>
            <person name="Tsubouchi T."/>
            <person name="Morono Y."/>
            <person name="Uchiyama I."/>
            <person name="Ito T."/>
            <person name="Fujiyama A."/>
            <person name="Inagaki F."/>
            <person name="Takami H."/>
        </authorList>
    </citation>
    <scope>NUCLEOTIDE SEQUENCE</scope>
    <source>
        <strain evidence="1">Expedition CK06-06</strain>
    </source>
</reference>
<dbReference type="EMBL" id="BART01023380">
    <property type="protein sequence ID" value="GAG91958.1"/>
    <property type="molecule type" value="Genomic_DNA"/>
</dbReference>
<organism evidence="1">
    <name type="scientific">marine sediment metagenome</name>
    <dbReference type="NCBI Taxonomy" id="412755"/>
    <lineage>
        <taxon>unclassified sequences</taxon>
        <taxon>metagenomes</taxon>
        <taxon>ecological metagenomes</taxon>
    </lineage>
</organism>
<dbReference type="AlphaFoldDB" id="X1C6F4"/>
<protein>
    <submittedName>
        <fullName evidence="1">Uncharacterized protein</fullName>
    </submittedName>
</protein>